<evidence type="ECO:0000259" key="2">
    <source>
        <dbReference type="Pfam" id="PF07727"/>
    </source>
</evidence>
<reference evidence="3 4" key="1">
    <citation type="journal article" date="2021" name="bioRxiv">
        <title>The Gossypium anomalum genome as a resource for cotton improvement and evolutionary analysis of hybrid incompatibility.</title>
        <authorList>
            <person name="Grover C.E."/>
            <person name="Yuan D."/>
            <person name="Arick M.A."/>
            <person name="Miller E.R."/>
            <person name="Hu G."/>
            <person name="Peterson D.G."/>
            <person name="Wendel J.F."/>
            <person name="Udall J.A."/>
        </authorList>
    </citation>
    <scope>NUCLEOTIDE SEQUENCE [LARGE SCALE GENOMIC DNA]</scope>
    <source>
        <strain evidence="3">JFW-Udall</strain>
        <tissue evidence="3">Leaf</tissue>
    </source>
</reference>
<dbReference type="OrthoDB" id="414945at2759"/>
<dbReference type="Gene3D" id="3.30.420.10">
    <property type="entry name" value="Ribonuclease H-like superfamily/Ribonuclease H"/>
    <property type="match status" value="1"/>
</dbReference>
<accession>A0A8J5YZS7</accession>
<gene>
    <name evidence="3" type="ORF">CXB51_008238</name>
</gene>
<comment type="caution">
    <text evidence="3">The sequence shown here is derived from an EMBL/GenBank/DDBJ whole genome shotgun (WGS) entry which is preliminary data.</text>
</comment>
<evidence type="ECO:0000256" key="1">
    <source>
        <dbReference type="SAM" id="MobiDB-lite"/>
    </source>
</evidence>
<name>A0A8J5YZS7_9ROSI</name>
<dbReference type="SUPFAM" id="SSF53098">
    <property type="entry name" value="Ribonuclease H-like"/>
    <property type="match status" value="1"/>
</dbReference>
<dbReference type="AlphaFoldDB" id="A0A8J5YZS7"/>
<dbReference type="InterPro" id="IPR012337">
    <property type="entry name" value="RNaseH-like_sf"/>
</dbReference>
<evidence type="ECO:0000313" key="4">
    <source>
        <dbReference type="Proteomes" id="UP000701853"/>
    </source>
</evidence>
<proteinExistence type="predicted"/>
<protein>
    <recommendedName>
        <fullName evidence="2">Reverse transcriptase Ty1/copia-type domain-containing protein</fullName>
    </recommendedName>
</protein>
<dbReference type="Proteomes" id="UP000701853">
    <property type="component" value="Chromosome 4"/>
</dbReference>
<dbReference type="InterPro" id="IPR036397">
    <property type="entry name" value="RNaseH_sf"/>
</dbReference>
<dbReference type="GO" id="GO:0003676">
    <property type="term" value="F:nucleic acid binding"/>
    <property type="evidence" value="ECO:0007669"/>
    <property type="project" value="InterPro"/>
</dbReference>
<dbReference type="CDD" id="cd09272">
    <property type="entry name" value="RNase_HI_RT_Ty1"/>
    <property type="match status" value="1"/>
</dbReference>
<dbReference type="SUPFAM" id="SSF56672">
    <property type="entry name" value="DNA/RNA polymerases"/>
    <property type="match status" value="1"/>
</dbReference>
<feature type="domain" description="Reverse transcriptase Ty1/copia-type" evidence="2">
    <location>
        <begin position="405"/>
        <end position="552"/>
    </location>
</feature>
<feature type="region of interest" description="Disordered" evidence="1">
    <location>
        <begin position="246"/>
        <end position="284"/>
    </location>
</feature>
<dbReference type="PANTHER" id="PTHR11439:SF467">
    <property type="entry name" value="INTEGRASE CATALYTIC DOMAIN-CONTAINING PROTEIN"/>
    <property type="match status" value="1"/>
</dbReference>
<dbReference type="EMBL" id="JAHUZN010000004">
    <property type="protein sequence ID" value="KAG8497024.1"/>
    <property type="molecule type" value="Genomic_DNA"/>
</dbReference>
<dbReference type="PANTHER" id="PTHR11439">
    <property type="entry name" value="GAG-POL-RELATED RETROTRANSPOSON"/>
    <property type="match status" value="1"/>
</dbReference>
<sequence>MYHGLYKLHLNDNFRTGYSSGLAHCLTASTTVPLSVWHSRLGHPCKDVLIKALLHCNISFGANKVPLHCVVCHLGKARKLPFCPSLSEYSTLFQLVVADVWGPAPITSNGFRYYVAFTDACTRYTWVYFLRQKLNVLAVFPQFHRQAERTLGILQRLTCPYISAQNGLVECKHRQIVEVGLSMLADASMPLTIGMTPLPVLSPAVLSTSSLKSSSKLLILFSARKPRVLLTFVPSFNSLAHSLPTASLPSSPTLVPTPSSNPTTTSHCASTPTESPPPPSLLVNSHPMVTRSKVGVFKLKVYMSIASSLSTEPPTNIHEAMQHDYWCTAVQNELQALIRNNTWSLCSLPCNCRAIACKWQFKVKQKADGTMDRYKARLVAKVFSQHVGLDFQETFSLIVRAVTIRTPPRFELLSPSGQKLVCKLNKPLYGLRQAPRAWFHTLKQFLTDKLGFHASKVDPSLFVRTSSNFYLLLMAYVDDIVITGSSNDDIDTVVVQLHNKFALKDMGSLNFFLGIEVRRIAQGLFLYQKKYVMKILKKIGMLGAAVIPTPMVSTPKLVASVGSPPFTYGHLYRSVVGMLQYLCITRPDLSFCVNKLSQYMNSPSESHWKALECYSDADWASSVEDRRSTTGYVVYLGSNPIAWCSKKQAVVSRSSSEAEYRSLANCVSELLWIKQLLGEIGMPVVQSPVIWCDNTSTISMAANPTHHARVKHVEIDHHFVREKVLDGSLQVNFVPSANQIVDVLTKPITPKQFAVFRRALRVFANGDEFDN</sequence>
<dbReference type="Pfam" id="PF07727">
    <property type="entry name" value="RVT_2"/>
    <property type="match status" value="1"/>
</dbReference>
<dbReference type="InterPro" id="IPR043502">
    <property type="entry name" value="DNA/RNA_pol_sf"/>
</dbReference>
<keyword evidence="4" id="KW-1185">Reference proteome</keyword>
<dbReference type="InterPro" id="IPR013103">
    <property type="entry name" value="RVT_2"/>
</dbReference>
<evidence type="ECO:0000313" key="3">
    <source>
        <dbReference type="EMBL" id="KAG8497024.1"/>
    </source>
</evidence>
<feature type="compositionally biased region" description="Low complexity" evidence="1">
    <location>
        <begin position="246"/>
        <end position="273"/>
    </location>
</feature>
<organism evidence="3 4">
    <name type="scientific">Gossypium anomalum</name>
    <dbReference type="NCBI Taxonomy" id="47600"/>
    <lineage>
        <taxon>Eukaryota</taxon>
        <taxon>Viridiplantae</taxon>
        <taxon>Streptophyta</taxon>
        <taxon>Embryophyta</taxon>
        <taxon>Tracheophyta</taxon>
        <taxon>Spermatophyta</taxon>
        <taxon>Magnoliopsida</taxon>
        <taxon>eudicotyledons</taxon>
        <taxon>Gunneridae</taxon>
        <taxon>Pentapetalae</taxon>
        <taxon>rosids</taxon>
        <taxon>malvids</taxon>
        <taxon>Malvales</taxon>
        <taxon>Malvaceae</taxon>
        <taxon>Malvoideae</taxon>
        <taxon>Gossypium</taxon>
    </lineage>
</organism>